<dbReference type="AlphaFoldDB" id="A0A2I2G746"/>
<protein>
    <submittedName>
        <fullName evidence="2">Uncharacterized protein</fullName>
    </submittedName>
</protein>
<accession>A0A2I2G746</accession>
<organism evidence="2 3">
    <name type="scientific">Aspergillus steynii IBT 23096</name>
    <dbReference type="NCBI Taxonomy" id="1392250"/>
    <lineage>
        <taxon>Eukaryota</taxon>
        <taxon>Fungi</taxon>
        <taxon>Dikarya</taxon>
        <taxon>Ascomycota</taxon>
        <taxon>Pezizomycotina</taxon>
        <taxon>Eurotiomycetes</taxon>
        <taxon>Eurotiomycetidae</taxon>
        <taxon>Eurotiales</taxon>
        <taxon>Aspergillaceae</taxon>
        <taxon>Aspergillus</taxon>
        <taxon>Aspergillus subgen. Circumdati</taxon>
    </lineage>
</organism>
<gene>
    <name evidence="2" type="ORF">P170DRAFT_475050</name>
</gene>
<dbReference type="EMBL" id="MSFO01000004">
    <property type="protein sequence ID" value="PLB48702.1"/>
    <property type="molecule type" value="Genomic_DNA"/>
</dbReference>
<proteinExistence type="predicted"/>
<name>A0A2I2G746_9EURO</name>
<dbReference type="VEuPathDB" id="FungiDB:P170DRAFT_475050"/>
<dbReference type="RefSeq" id="XP_024704004.1">
    <property type="nucleotide sequence ID" value="XM_024853214.1"/>
</dbReference>
<feature type="region of interest" description="Disordered" evidence="1">
    <location>
        <begin position="1"/>
        <end position="21"/>
    </location>
</feature>
<dbReference type="Proteomes" id="UP000234275">
    <property type="component" value="Unassembled WGS sequence"/>
</dbReference>
<sequence length="425" mass="48300">MSAEQSQARQTASNSTEPATNFSDWADIESICNLIKIELDQLEDLGLPSTQIFQKGVPSLDQHVETIKQGLYSDREIDSMMSTEITNDIQLLDIGGQNSQEPEVEVVYPMLTDHSQSAQQAELEYPLLTMEQIQEIESLDWDVINSYRNQIDSYAGQEPDALAIDRLCVKQAENSCPYGELYKFVGDVDEPDGTNPASMSIVNFRLPADFLEMVPFNRNKYFADHLVIEFVRNGVLQLKSVDIRNKTFSVEIDLQDRNQLAKVDTISVYLQSQGEVQKPLVSFFNTYKIHPRPLPKLSDPVIKLMFELDVSVDPTNVQEVLWGIKRALNWRIETGLWDSRTPLCHCAWSYFQISMPPCASDYQALYCIAEMLIIPLLFDTEGHYGFTKFPFTIQNPVTFAGGIHLRGPVKIERIHRGPVIYPSFV</sequence>
<evidence type="ECO:0000256" key="1">
    <source>
        <dbReference type="SAM" id="MobiDB-lite"/>
    </source>
</evidence>
<dbReference type="OrthoDB" id="10559467at2759"/>
<comment type="caution">
    <text evidence="2">The sequence shown here is derived from an EMBL/GenBank/DDBJ whole genome shotgun (WGS) entry which is preliminary data.</text>
</comment>
<reference evidence="2 3" key="1">
    <citation type="submission" date="2016-12" db="EMBL/GenBank/DDBJ databases">
        <title>The genomes of Aspergillus section Nigri reveals drivers in fungal speciation.</title>
        <authorList>
            <consortium name="DOE Joint Genome Institute"/>
            <person name="Vesth T.C."/>
            <person name="Nybo J."/>
            <person name="Theobald S."/>
            <person name="Brandl J."/>
            <person name="Frisvad J.C."/>
            <person name="Nielsen K.F."/>
            <person name="Lyhne E.K."/>
            <person name="Kogle M.E."/>
            <person name="Kuo A."/>
            <person name="Riley R."/>
            <person name="Clum A."/>
            <person name="Nolan M."/>
            <person name="Lipzen A."/>
            <person name="Salamov A."/>
            <person name="Henrissat B."/>
            <person name="Wiebenga A."/>
            <person name="De Vries R.P."/>
            <person name="Grigoriev I.V."/>
            <person name="Mortensen U.H."/>
            <person name="Andersen M.R."/>
            <person name="Baker S.E."/>
        </authorList>
    </citation>
    <scope>NUCLEOTIDE SEQUENCE [LARGE SCALE GENOMIC DNA]</scope>
    <source>
        <strain evidence="2 3">IBT 23096</strain>
    </source>
</reference>
<evidence type="ECO:0000313" key="2">
    <source>
        <dbReference type="EMBL" id="PLB48702.1"/>
    </source>
</evidence>
<dbReference type="GeneID" id="36560912"/>
<keyword evidence="3" id="KW-1185">Reference proteome</keyword>
<evidence type="ECO:0000313" key="3">
    <source>
        <dbReference type="Proteomes" id="UP000234275"/>
    </source>
</evidence>